<keyword evidence="10" id="KW-1185">Reference proteome</keyword>
<organism evidence="9 10">
    <name type="scientific">Paraburkholderia eburnea</name>
    <dbReference type="NCBI Taxonomy" id="1189126"/>
    <lineage>
        <taxon>Bacteria</taxon>
        <taxon>Pseudomonadati</taxon>
        <taxon>Pseudomonadota</taxon>
        <taxon>Betaproteobacteria</taxon>
        <taxon>Burkholderiales</taxon>
        <taxon>Burkholderiaceae</taxon>
        <taxon>Paraburkholderia</taxon>
    </lineage>
</organism>
<dbReference type="EMBL" id="PQGA01000002">
    <property type="protein sequence ID" value="POR54760.1"/>
    <property type="molecule type" value="Genomic_DNA"/>
</dbReference>
<dbReference type="AlphaFoldDB" id="A0A2S4MJ42"/>
<dbReference type="RefSeq" id="WP_103703645.1">
    <property type="nucleotide sequence ID" value="NZ_PQGA01000002.1"/>
</dbReference>
<feature type="transmembrane region" description="Helical" evidence="7">
    <location>
        <begin position="317"/>
        <end position="336"/>
    </location>
</feature>
<keyword evidence="3" id="KW-0813">Transport</keyword>
<feature type="transmembrane region" description="Helical" evidence="7">
    <location>
        <begin position="291"/>
        <end position="310"/>
    </location>
</feature>
<keyword evidence="6 7" id="KW-0472">Membrane</keyword>
<dbReference type="Gene3D" id="1.20.1250.20">
    <property type="entry name" value="MFS general substrate transporter like domains"/>
    <property type="match status" value="1"/>
</dbReference>
<evidence type="ECO:0000259" key="8">
    <source>
        <dbReference type="PROSITE" id="PS50850"/>
    </source>
</evidence>
<dbReference type="SUPFAM" id="SSF103473">
    <property type="entry name" value="MFS general substrate transporter"/>
    <property type="match status" value="1"/>
</dbReference>
<evidence type="ECO:0000256" key="3">
    <source>
        <dbReference type="ARBA" id="ARBA00022448"/>
    </source>
</evidence>
<feature type="transmembrane region" description="Helical" evidence="7">
    <location>
        <begin position="407"/>
        <end position="426"/>
    </location>
</feature>
<evidence type="ECO:0000256" key="2">
    <source>
        <dbReference type="ARBA" id="ARBA00010992"/>
    </source>
</evidence>
<evidence type="ECO:0000256" key="7">
    <source>
        <dbReference type="SAM" id="Phobius"/>
    </source>
</evidence>
<gene>
    <name evidence="9" type="ORF">B0G62_102369</name>
</gene>
<feature type="transmembrane region" description="Helical" evidence="7">
    <location>
        <begin position="111"/>
        <end position="132"/>
    </location>
</feature>
<feature type="transmembrane region" description="Helical" evidence="7">
    <location>
        <begin position="342"/>
        <end position="363"/>
    </location>
</feature>
<comment type="caution">
    <text evidence="9">The sequence shown here is derived from an EMBL/GenBank/DDBJ whole genome shotgun (WGS) entry which is preliminary data.</text>
</comment>
<feature type="transmembrane region" description="Helical" evidence="7">
    <location>
        <begin position="144"/>
        <end position="166"/>
    </location>
</feature>
<feature type="transmembrane region" description="Helical" evidence="7">
    <location>
        <begin position="21"/>
        <end position="46"/>
    </location>
</feature>
<feature type="transmembrane region" description="Helical" evidence="7">
    <location>
        <begin position="58"/>
        <end position="79"/>
    </location>
</feature>
<comment type="similarity">
    <text evidence="2">Belongs to the major facilitator superfamily. Sugar transporter (TC 2.A.1.1) family.</text>
</comment>
<accession>A0A2S4MJ42</accession>
<feature type="transmembrane region" description="Helical" evidence="7">
    <location>
        <begin position="172"/>
        <end position="192"/>
    </location>
</feature>
<evidence type="ECO:0000313" key="10">
    <source>
        <dbReference type="Proteomes" id="UP000237381"/>
    </source>
</evidence>
<feature type="transmembrane region" description="Helical" evidence="7">
    <location>
        <begin position="375"/>
        <end position="395"/>
    </location>
</feature>
<dbReference type="GO" id="GO:0016020">
    <property type="term" value="C:membrane"/>
    <property type="evidence" value="ECO:0007669"/>
    <property type="project" value="UniProtKB-SubCell"/>
</dbReference>
<feature type="domain" description="Major facilitator superfamily (MFS) profile" evidence="8">
    <location>
        <begin position="20"/>
        <end position="430"/>
    </location>
</feature>
<evidence type="ECO:0000256" key="5">
    <source>
        <dbReference type="ARBA" id="ARBA00022989"/>
    </source>
</evidence>
<evidence type="ECO:0000256" key="6">
    <source>
        <dbReference type="ARBA" id="ARBA00023136"/>
    </source>
</evidence>
<sequence length="451" mass="49103">MDDISHRMDQLPITAFHRIAIWALAFAYFFELADLNTFAYAAPAIIGSWHIPVSDVALITSTSFGGMFIGGTFGGVLAHRLGRKPAFILSIVVYTFFSLLNAASWDVMSLAVFRFLTGIGLSGMTVIANVYVSEFFPARLRGKYMSLIFTLGLIGIPATAWVARFVVPIAPWAWRLVFVWGSLGLLAIPFALKLMESPRWLLAKGRTDEARKVLEKLEQAAGINAVGSVSLGTPVMPQSTFGEMFSGAYRRKTIGLSLIWVFQTLGFYGFVAWVPTLLVQHGFTITKSLEYSSLIAICNPLGAWLGTFIIERFERKWIVAVDAVVIAVAGVAYGLAPSAIFIVIFGALVIIAIQLMNATLYIYTPESYPTHLRSAGAGFCYGLGRLTNVIGPFIVSMLYVNAGYLSVFAYISACWLIVSAVVAAIGPRTTGRSLELVNITEPSLIQKGVQS</sequence>
<dbReference type="GO" id="GO:0022857">
    <property type="term" value="F:transmembrane transporter activity"/>
    <property type="evidence" value="ECO:0007669"/>
    <property type="project" value="InterPro"/>
</dbReference>
<feature type="transmembrane region" description="Helical" evidence="7">
    <location>
        <begin position="86"/>
        <end position="105"/>
    </location>
</feature>
<evidence type="ECO:0000313" key="9">
    <source>
        <dbReference type="EMBL" id="POR54760.1"/>
    </source>
</evidence>
<reference evidence="9 10" key="1">
    <citation type="submission" date="2018-01" db="EMBL/GenBank/DDBJ databases">
        <title>Genomic Encyclopedia of Type Strains, Phase III (KMG-III): the genomes of soil and plant-associated and newly described type strains.</title>
        <authorList>
            <person name="Whitman W."/>
        </authorList>
    </citation>
    <scope>NUCLEOTIDE SEQUENCE [LARGE SCALE GENOMIC DNA]</scope>
    <source>
        <strain evidence="9 10">JCM 18070</strain>
    </source>
</reference>
<dbReference type="InterPro" id="IPR036259">
    <property type="entry name" value="MFS_trans_sf"/>
</dbReference>
<keyword evidence="5 7" id="KW-1133">Transmembrane helix</keyword>
<proteinExistence type="inferred from homology"/>
<dbReference type="PROSITE" id="PS50850">
    <property type="entry name" value="MFS"/>
    <property type="match status" value="1"/>
</dbReference>
<keyword evidence="4 7" id="KW-0812">Transmembrane</keyword>
<dbReference type="InterPro" id="IPR005828">
    <property type="entry name" value="MFS_sugar_transport-like"/>
</dbReference>
<evidence type="ECO:0000256" key="4">
    <source>
        <dbReference type="ARBA" id="ARBA00022692"/>
    </source>
</evidence>
<comment type="subcellular location">
    <subcellularLocation>
        <location evidence="1">Membrane</location>
        <topology evidence="1">Multi-pass membrane protein</topology>
    </subcellularLocation>
</comment>
<dbReference type="InterPro" id="IPR020846">
    <property type="entry name" value="MFS_dom"/>
</dbReference>
<dbReference type="PANTHER" id="PTHR23511:SF34">
    <property type="entry name" value="SYNAPTIC VESICLE GLYCOPROTEIN 2"/>
    <property type="match status" value="1"/>
</dbReference>
<dbReference type="Pfam" id="PF00083">
    <property type="entry name" value="Sugar_tr"/>
    <property type="match status" value="1"/>
</dbReference>
<dbReference type="Proteomes" id="UP000237381">
    <property type="component" value="Unassembled WGS sequence"/>
</dbReference>
<dbReference type="OrthoDB" id="5368493at2"/>
<evidence type="ECO:0000256" key="1">
    <source>
        <dbReference type="ARBA" id="ARBA00004141"/>
    </source>
</evidence>
<dbReference type="PANTHER" id="PTHR23511">
    <property type="entry name" value="SYNAPTIC VESICLE GLYCOPROTEIN 2"/>
    <property type="match status" value="1"/>
</dbReference>
<feature type="transmembrane region" description="Helical" evidence="7">
    <location>
        <begin position="254"/>
        <end position="279"/>
    </location>
</feature>
<protein>
    <submittedName>
        <fullName evidence="9">Putative MFS transporter</fullName>
    </submittedName>
</protein>
<name>A0A2S4MJ42_9BURK</name>
<dbReference type="CDD" id="cd17316">
    <property type="entry name" value="MFS_SV2_like"/>
    <property type="match status" value="1"/>
</dbReference>